<evidence type="ECO:0000313" key="2">
    <source>
        <dbReference type="EMBL" id="MDI5963338.1"/>
    </source>
</evidence>
<dbReference type="GO" id="GO:0031419">
    <property type="term" value="F:cobalamin binding"/>
    <property type="evidence" value="ECO:0007669"/>
    <property type="project" value="InterPro"/>
</dbReference>
<dbReference type="GO" id="GO:0046872">
    <property type="term" value="F:metal ion binding"/>
    <property type="evidence" value="ECO:0007669"/>
    <property type="project" value="InterPro"/>
</dbReference>
<dbReference type="EMBL" id="JAAGKO020000013">
    <property type="protein sequence ID" value="MDI5963338.1"/>
    <property type="molecule type" value="Genomic_DNA"/>
</dbReference>
<dbReference type="RefSeq" id="WP_271314166.1">
    <property type="nucleotide sequence ID" value="NZ_JAAGKO020000013.1"/>
</dbReference>
<dbReference type="AlphaFoldDB" id="A0AA90H6T1"/>
<dbReference type="PROSITE" id="PS51332">
    <property type="entry name" value="B12_BINDING"/>
    <property type="match status" value="1"/>
</dbReference>
<evidence type="ECO:0000259" key="1">
    <source>
        <dbReference type="PROSITE" id="PS51332"/>
    </source>
</evidence>
<name>A0AA90H6T1_9ACTN</name>
<dbReference type="InterPro" id="IPR006158">
    <property type="entry name" value="Cobalamin-bd"/>
</dbReference>
<evidence type="ECO:0000313" key="3">
    <source>
        <dbReference type="EMBL" id="MDI5972010.1"/>
    </source>
</evidence>
<dbReference type="InterPro" id="IPR036724">
    <property type="entry name" value="Cobalamin-bd_sf"/>
</dbReference>
<dbReference type="SUPFAM" id="SSF52242">
    <property type="entry name" value="Cobalamin (vitamin B12)-binding domain"/>
    <property type="match status" value="1"/>
</dbReference>
<dbReference type="Pfam" id="PF02310">
    <property type="entry name" value="B12-binding"/>
    <property type="match status" value="1"/>
</dbReference>
<feature type="domain" description="B12-binding" evidence="1">
    <location>
        <begin position="7"/>
        <end position="144"/>
    </location>
</feature>
<accession>A0AA90H6T1</accession>
<keyword evidence="4" id="KW-1185">Reference proteome</keyword>
<protein>
    <submittedName>
        <fullName evidence="3">Cobalamin-dependent protein</fullName>
    </submittedName>
</protein>
<comment type="caution">
    <text evidence="3">The sequence shown here is derived from an EMBL/GenBank/DDBJ whole genome shotgun (WGS) entry which is preliminary data.</text>
</comment>
<sequence length="152" mass="16083">MSLPPTGQTVLVTGTASDSHTWNLVYLQLFVEELGYRVVNLGPCVTDDLLAEACRVHRPDLVVISSVNGHGYRDGLSAVTRLRRGPGRSDIPVVIGGKLGVLGERSPEAAARLLAAGCDAVFDDADLDALREFLTRPAAGARTAHRHAGSTV</sequence>
<dbReference type="Gene3D" id="3.40.50.280">
    <property type="entry name" value="Cobalamin-binding domain"/>
    <property type="match status" value="1"/>
</dbReference>
<gene>
    <name evidence="2" type="ORF">POF43_011565</name>
    <name evidence="3" type="ORF">POF50_022175</name>
</gene>
<reference evidence="3 4" key="1">
    <citation type="submission" date="2023-05" db="EMBL/GenBank/DDBJ databases">
        <title>Streptantibioticus silvisoli sp. nov., acidotolerant actinomycetes 1 from pine litter.</title>
        <authorList>
            <person name="Swiecimska M."/>
            <person name="Golinska P."/>
            <person name="Sangal V."/>
            <person name="Wachnowicz B."/>
            <person name="Goodfellow M."/>
        </authorList>
    </citation>
    <scope>NUCLEOTIDE SEQUENCE</scope>
    <source>
        <strain evidence="3">SL13</strain>
        <strain evidence="2 4">SL54</strain>
    </source>
</reference>
<evidence type="ECO:0000313" key="4">
    <source>
        <dbReference type="Proteomes" id="UP001156398"/>
    </source>
</evidence>
<dbReference type="EMBL" id="JABXJJ020000027">
    <property type="protein sequence ID" value="MDI5972010.1"/>
    <property type="molecule type" value="Genomic_DNA"/>
</dbReference>
<organism evidence="3">
    <name type="scientific">Streptantibioticus silvisoli</name>
    <dbReference type="NCBI Taxonomy" id="2705255"/>
    <lineage>
        <taxon>Bacteria</taxon>
        <taxon>Bacillati</taxon>
        <taxon>Actinomycetota</taxon>
        <taxon>Actinomycetes</taxon>
        <taxon>Kitasatosporales</taxon>
        <taxon>Streptomycetaceae</taxon>
        <taxon>Streptantibioticus</taxon>
    </lineage>
</organism>
<dbReference type="CDD" id="cd02065">
    <property type="entry name" value="B12-binding_like"/>
    <property type="match status" value="1"/>
</dbReference>
<proteinExistence type="predicted"/>
<dbReference type="Proteomes" id="UP001156398">
    <property type="component" value="Unassembled WGS sequence"/>
</dbReference>